<evidence type="ECO:0000259" key="8">
    <source>
        <dbReference type="Pfam" id="PF05827"/>
    </source>
</evidence>
<reference evidence="10" key="1">
    <citation type="submission" date="2020-08" db="EMBL/GenBank/DDBJ databases">
        <title>Multicomponent nature underlies the extraordinary mechanical properties of spider dragline silk.</title>
        <authorList>
            <person name="Kono N."/>
            <person name="Nakamura H."/>
            <person name="Mori M."/>
            <person name="Yoshida Y."/>
            <person name="Ohtoshi R."/>
            <person name="Malay A.D."/>
            <person name="Moran D.A.P."/>
            <person name="Tomita M."/>
            <person name="Numata K."/>
            <person name="Arakawa K."/>
        </authorList>
    </citation>
    <scope>NUCLEOTIDE SEQUENCE</scope>
</reference>
<dbReference type="OrthoDB" id="9985059at2759"/>
<keyword evidence="7" id="KW-0732">Signal</keyword>
<gene>
    <name evidence="10" type="primary">X975_22847</name>
    <name evidence="10" type="ORF">TNIN_382671</name>
</gene>
<comment type="caution">
    <text evidence="10">The sequence shown here is derived from an EMBL/GenBank/DDBJ whole genome shotgun (WGS) entry which is preliminary data.</text>
</comment>
<evidence type="ECO:0000256" key="1">
    <source>
        <dbReference type="ARBA" id="ARBA00004167"/>
    </source>
</evidence>
<evidence type="ECO:0000256" key="5">
    <source>
        <dbReference type="ARBA" id="ARBA00023136"/>
    </source>
</evidence>
<dbReference type="Proteomes" id="UP000886998">
    <property type="component" value="Unassembled WGS sequence"/>
</dbReference>
<dbReference type="Pfam" id="PF05827">
    <property type="entry name" value="VAS1_LD"/>
    <property type="match status" value="1"/>
</dbReference>
<proteinExistence type="inferred from homology"/>
<dbReference type="PANTHER" id="PTHR12471">
    <property type="entry name" value="VACUOLAR ATP SYNTHASE SUBUNIT S1"/>
    <property type="match status" value="1"/>
</dbReference>
<feature type="transmembrane region" description="Helical" evidence="6">
    <location>
        <begin position="364"/>
        <end position="386"/>
    </location>
</feature>
<name>A0A8X6X610_9ARAC</name>
<evidence type="ECO:0000256" key="2">
    <source>
        <dbReference type="ARBA" id="ARBA00009037"/>
    </source>
</evidence>
<organism evidence="10 11">
    <name type="scientific">Trichonephila inaurata madagascariensis</name>
    <dbReference type="NCBI Taxonomy" id="2747483"/>
    <lineage>
        <taxon>Eukaryota</taxon>
        <taxon>Metazoa</taxon>
        <taxon>Ecdysozoa</taxon>
        <taxon>Arthropoda</taxon>
        <taxon>Chelicerata</taxon>
        <taxon>Arachnida</taxon>
        <taxon>Araneae</taxon>
        <taxon>Araneomorphae</taxon>
        <taxon>Entelegynae</taxon>
        <taxon>Araneoidea</taxon>
        <taxon>Nephilidae</taxon>
        <taxon>Trichonephila</taxon>
        <taxon>Trichonephila inaurata</taxon>
    </lineage>
</organism>
<feature type="domain" description="V-type proton ATPase subunit S1/VOA1 transmembrane" evidence="9">
    <location>
        <begin position="358"/>
        <end position="396"/>
    </location>
</feature>
<feature type="signal peptide" evidence="7">
    <location>
        <begin position="1"/>
        <end position="25"/>
    </location>
</feature>
<keyword evidence="4 6" id="KW-1133">Transmembrane helix</keyword>
<evidence type="ECO:0000256" key="3">
    <source>
        <dbReference type="ARBA" id="ARBA00022692"/>
    </source>
</evidence>
<comment type="subcellular location">
    <subcellularLocation>
        <location evidence="1">Membrane</location>
        <topology evidence="1">Single-pass membrane protein</topology>
    </subcellularLocation>
</comment>
<keyword evidence="5 6" id="KW-0472">Membrane</keyword>
<evidence type="ECO:0000256" key="6">
    <source>
        <dbReference type="SAM" id="Phobius"/>
    </source>
</evidence>
<keyword evidence="11" id="KW-1185">Reference proteome</keyword>
<dbReference type="PANTHER" id="PTHR12471:SF7">
    <property type="entry name" value="V-TYPE PROTON ATPASE SUBUNIT S1"/>
    <property type="match status" value="1"/>
</dbReference>
<dbReference type="InterPro" id="IPR046756">
    <property type="entry name" value="VAS1/VOA1_TM"/>
</dbReference>
<comment type="similarity">
    <text evidence="2">Belongs to the vacuolar ATPase subunit S1 family.</text>
</comment>
<evidence type="ECO:0000313" key="10">
    <source>
        <dbReference type="EMBL" id="GFY47469.1"/>
    </source>
</evidence>
<evidence type="ECO:0000256" key="4">
    <source>
        <dbReference type="ARBA" id="ARBA00022989"/>
    </source>
</evidence>
<keyword evidence="3 6" id="KW-0812">Transmembrane</keyword>
<evidence type="ECO:0000313" key="11">
    <source>
        <dbReference type="Proteomes" id="UP000886998"/>
    </source>
</evidence>
<protein>
    <recommendedName>
        <fullName evidence="12">V-type proton ATPase subunit S1</fullName>
    </recommendedName>
</protein>
<dbReference type="GO" id="GO:0001671">
    <property type="term" value="F:ATPase activator activity"/>
    <property type="evidence" value="ECO:0007669"/>
    <property type="project" value="TreeGrafter"/>
</dbReference>
<dbReference type="InterPro" id="IPR046755">
    <property type="entry name" value="VAS1_LD"/>
</dbReference>
<feature type="chain" id="PRO_5036458558" description="V-type proton ATPase subunit S1" evidence="7">
    <location>
        <begin position="26"/>
        <end position="409"/>
    </location>
</feature>
<dbReference type="Pfam" id="PF20520">
    <property type="entry name" value="Ac45-VOA1_TM"/>
    <property type="match status" value="1"/>
</dbReference>
<sequence length="409" mass="45470">MYLNSNHFFLLFAFVFVLDFGTVSSDEVPAILWNIKGDALRVTPVSALGKDNDIYENTLKEILQKSAKILVYAVNRLSLEDFSSSEKPVASNDTIQNLQSFLDGQRYMFMSHVNDPLSQIHEAHCGVQEIVVDQSIDENVLQAVSMAFDKSCVVVLHITDAGIVGSREKAFQPEFQKTLKNIIGIFTGLKSSWGGMNEGTHQFRNLLSLEESSDQNFLNVSGCILMYGENATLRIDAANTTISLPFPVDTEGSKCGNDSAFLQLKFSTSGEYSSVVLVFNMTSAMGSWTTESYLELSEARINLNSKDLAAPNEFSYSCGNLVLKSNNISDLYTVKFSRFQIQPFQVKEKFSESFDCVTWFTVPIWMGVFVALILIVIVNIGVYSLFSIRTMDRFDDPKGKTISVAPGTD</sequence>
<dbReference type="GO" id="GO:0030641">
    <property type="term" value="P:regulation of cellular pH"/>
    <property type="evidence" value="ECO:0007669"/>
    <property type="project" value="TreeGrafter"/>
</dbReference>
<evidence type="ECO:0008006" key="12">
    <source>
        <dbReference type="Google" id="ProtNLM"/>
    </source>
</evidence>
<dbReference type="InterPro" id="IPR008388">
    <property type="entry name" value="Ac45_acc_su"/>
</dbReference>
<feature type="domain" description="V-type proton ATPase subunit S1 luminal" evidence="8">
    <location>
        <begin position="223"/>
        <end position="344"/>
    </location>
</feature>
<evidence type="ECO:0000259" key="9">
    <source>
        <dbReference type="Pfam" id="PF20520"/>
    </source>
</evidence>
<dbReference type="AlphaFoldDB" id="A0A8X6X610"/>
<accession>A0A8X6X610</accession>
<dbReference type="EMBL" id="BMAV01005962">
    <property type="protein sequence ID" value="GFY47469.1"/>
    <property type="molecule type" value="Genomic_DNA"/>
</dbReference>
<dbReference type="Gene3D" id="2.40.160.110">
    <property type="match status" value="1"/>
</dbReference>
<evidence type="ECO:0000256" key="7">
    <source>
        <dbReference type="SAM" id="SignalP"/>
    </source>
</evidence>
<dbReference type="GO" id="GO:0033176">
    <property type="term" value="C:proton-transporting V-type ATPase complex"/>
    <property type="evidence" value="ECO:0007669"/>
    <property type="project" value="TreeGrafter"/>
</dbReference>